<dbReference type="InterPro" id="IPR049577">
    <property type="entry name" value="GMPP_N"/>
</dbReference>
<dbReference type="InterPro" id="IPR051161">
    <property type="entry name" value="Mannose-6P_isomerase_type2"/>
</dbReference>
<evidence type="ECO:0000256" key="4">
    <source>
        <dbReference type="ARBA" id="ARBA00022695"/>
    </source>
</evidence>
<dbReference type="InterPro" id="IPR006375">
    <property type="entry name" value="Man1P_GuaTrfase/Man6P_Isoase"/>
</dbReference>
<dbReference type="EMBL" id="UINC01020169">
    <property type="protein sequence ID" value="SVA84951.1"/>
    <property type="molecule type" value="Genomic_DNA"/>
</dbReference>
<evidence type="ECO:0000256" key="7">
    <source>
        <dbReference type="ARBA" id="ARBA00047343"/>
    </source>
</evidence>
<comment type="catalytic activity">
    <reaction evidence="7">
        <text>alpha-D-mannose 1-phosphate + GTP + H(+) = GDP-alpha-D-mannose + diphosphate</text>
        <dbReference type="Rhea" id="RHEA:15229"/>
        <dbReference type="ChEBI" id="CHEBI:15378"/>
        <dbReference type="ChEBI" id="CHEBI:33019"/>
        <dbReference type="ChEBI" id="CHEBI:37565"/>
        <dbReference type="ChEBI" id="CHEBI:57527"/>
        <dbReference type="ChEBI" id="CHEBI:58409"/>
        <dbReference type="EC" id="2.7.7.13"/>
    </reaction>
</comment>
<evidence type="ECO:0000256" key="3">
    <source>
        <dbReference type="ARBA" id="ARBA00022679"/>
    </source>
</evidence>
<dbReference type="InterPro" id="IPR054566">
    <property type="entry name" value="ManC/GMP-like_b-helix"/>
</dbReference>
<evidence type="ECO:0000256" key="2">
    <source>
        <dbReference type="ARBA" id="ARBA00012387"/>
    </source>
</evidence>
<dbReference type="AlphaFoldDB" id="A0A381Z7M9"/>
<dbReference type="InterPro" id="IPR029044">
    <property type="entry name" value="Nucleotide-diphossugar_trans"/>
</dbReference>
<dbReference type="CDD" id="cd02509">
    <property type="entry name" value="GDP-M1P_Guanylyltransferase"/>
    <property type="match status" value="1"/>
</dbReference>
<feature type="non-terminal residue" evidence="11">
    <location>
        <position position="408"/>
    </location>
</feature>
<protein>
    <recommendedName>
        <fullName evidence="2">mannose-1-phosphate guanylyltransferase</fullName>
        <ecNumber evidence="2">2.7.7.13</ecNumber>
    </recommendedName>
</protein>
<dbReference type="Pfam" id="PF22640">
    <property type="entry name" value="ManC_GMP_beta-helix"/>
    <property type="match status" value="1"/>
</dbReference>
<gene>
    <name evidence="11" type="ORF">METZ01_LOCUS137805</name>
</gene>
<comment type="similarity">
    <text evidence="1">Belongs to the mannose-6-phosphate isomerase type 2 family.</text>
</comment>
<evidence type="ECO:0000259" key="9">
    <source>
        <dbReference type="Pfam" id="PF01050"/>
    </source>
</evidence>
<dbReference type="Gene3D" id="3.90.550.10">
    <property type="entry name" value="Spore Coat Polysaccharide Biosynthesis Protein SpsA, Chain A"/>
    <property type="match status" value="1"/>
</dbReference>
<dbReference type="GO" id="GO:0004475">
    <property type="term" value="F:mannose-1-phosphate guanylyltransferase (GTP) activity"/>
    <property type="evidence" value="ECO:0007669"/>
    <property type="project" value="UniProtKB-EC"/>
</dbReference>
<dbReference type="Pfam" id="PF01050">
    <property type="entry name" value="MannoseP_isomer"/>
    <property type="match status" value="1"/>
</dbReference>
<evidence type="ECO:0000256" key="1">
    <source>
        <dbReference type="ARBA" id="ARBA00006115"/>
    </source>
</evidence>
<evidence type="ECO:0000313" key="11">
    <source>
        <dbReference type="EMBL" id="SVA84951.1"/>
    </source>
</evidence>
<feature type="domain" description="Mannose-6-phosphate isomerase type II C-terminal" evidence="9">
    <location>
        <begin position="346"/>
        <end position="407"/>
    </location>
</feature>
<dbReference type="GO" id="GO:0009298">
    <property type="term" value="P:GDP-mannose biosynthetic process"/>
    <property type="evidence" value="ECO:0007669"/>
    <property type="project" value="TreeGrafter"/>
</dbReference>
<dbReference type="EC" id="2.7.7.13" evidence="2"/>
<dbReference type="NCBIfam" id="TIGR01479">
    <property type="entry name" value="GMP_PMI"/>
    <property type="match status" value="1"/>
</dbReference>
<keyword evidence="3" id="KW-0808">Transferase</keyword>
<dbReference type="InterPro" id="IPR011051">
    <property type="entry name" value="RmlC_Cupin_sf"/>
</dbReference>
<evidence type="ECO:0000256" key="5">
    <source>
        <dbReference type="ARBA" id="ARBA00022741"/>
    </source>
</evidence>
<name>A0A381Z7M9_9ZZZZ</name>
<dbReference type="SUPFAM" id="SSF159283">
    <property type="entry name" value="Guanosine diphospho-D-mannose pyrophosphorylase/mannose-6-phosphate isomerase linker domain"/>
    <property type="match status" value="1"/>
</dbReference>
<organism evidence="11">
    <name type="scientific">marine metagenome</name>
    <dbReference type="NCBI Taxonomy" id="408172"/>
    <lineage>
        <taxon>unclassified sequences</taxon>
        <taxon>metagenomes</taxon>
        <taxon>ecological metagenomes</taxon>
    </lineage>
</organism>
<dbReference type="SUPFAM" id="SSF51182">
    <property type="entry name" value="RmlC-like cupins"/>
    <property type="match status" value="1"/>
</dbReference>
<dbReference type="InterPro" id="IPR005835">
    <property type="entry name" value="NTP_transferase_dom"/>
</dbReference>
<dbReference type="PANTHER" id="PTHR46390">
    <property type="entry name" value="MANNOSE-1-PHOSPHATE GUANYLYLTRANSFERASE"/>
    <property type="match status" value="1"/>
</dbReference>
<feature type="domain" description="Nucleotidyl transferase" evidence="8">
    <location>
        <begin position="2"/>
        <end position="281"/>
    </location>
</feature>
<dbReference type="GO" id="GO:0005525">
    <property type="term" value="F:GTP binding"/>
    <property type="evidence" value="ECO:0007669"/>
    <property type="project" value="UniProtKB-KW"/>
</dbReference>
<dbReference type="PANTHER" id="PTHR46390:SF1">
    <property type="entry name" value="MANNOSE-1-PHOSPHATE GUANYLYLTRANSFERASE"/>
    <property type="match status" value="1"/>
</dbReference>
<feature type="non-terminal residue" evidence="11">
    <location>
        <position position="1"/>
    </location>
</feature>
<accession>A0A381Z7M9</accession>
<dbReference type="GO" id="GO:0000271">
    <property type="term" value="P:polysaccharide biosynthetic process"/>
    <property type="evidence" value="ECO:0007669"/>
    <property type="project" value="InterPro"/>
</dbReference>
<evidence type="ECO:0000259" key="10">
    <source>
        <dbReference type="Pfam" id="PF22640"/>
    </source>
</evidence>
<sequence>VPVILSGGSGKRLWPLSRTLFPKQFINLISDTTPFQDTILRLPEDISDPLVICNEEHRFLVAEQLRQIEANNSGIILEPIGKNTAPAIALASLNLFNNNQDPMLLVLSTDLQISNIKSFHKSIKTAKTIAEQGKMVALGVRPTKPETGYGYIEFDNSHEADYYDIKSFKEKPSLEIAKNYLDSGNYYWNSGIFMFKASVYLNELEKFEPEILSACKKSYKNSYKDLDFVRLDNEKFIKCPEKSIDYAVMEKTKEAVVVPLESNWSDIGSWEMLWEVKQKDSNNNVSEGDVILYEVKNSYIHSSNRLVAAIGVSNLVIIDTQDALLVSDKKDTQSIKNIVEKLNKDDRSESINHRIVYRPWGHFDSIDYGKGFQVKRIYVSPGAKISLQKHQHRSEHWVVVNGVALITC</sequence>
<dbReference type="InterPro" id="IPR001538">
    <property type="entry name" value="Man6P_isomerase-2_C"/>
</dbReference>
<dbReference type="Pfam" id="PF00483">
    <property type="entry name" value="NTP_transferase"/>
    <property type="match status" value="1"/>
</dbReference>
<reference evidence="11" key="1">
    <citation type="submission" date="2018-05" db="EMBL/GenBank/DDBJ databases">
        <authorList>
            <person name="Lanie J.A."/>
            <person name="Ng W.-L."/>
            <person name="Kazmierczak K.M."/>
            <person name="Andrzejewski T.M."/>
            <person name="Davidsen T.M."/>
            <person name="Wayne K.J."/>
            <person name="Tettelin H."/>
            <person name="Glass J.I."/>
            <person name="Rusch D."/>
            <person name="Podicherti R."/>
            <person name="Tsui H.-C.T."/>
            <person name="Winkler M.E."/>
        </authorList>
    </citation>
    <scope>NUCLEOTIDE SEQUENCE</scope>
</reference>
<evidence type="ECO:0000259" key="8">
    <source>
        <dbReference type="Pfam" id="PF00483"/>
    </source>
</evidence>
<keyword evidence="5" id="KW-0547">Nucleotide-binding</keyword>
<dbReference type="SUPFAM" id="SSF53448">
    <property type="entry name" value="Nucleotide-diphospho-sugar transferases"/>
    <property type="match status" value="1"/>
</dbReference>
<proteinExistence type="inferred from homology"/>
<feature type="domain" description="MannoseP isomerase/GMP-like beta-helix" evidence="10">
    <location>
        <begin position="288"/>
        <end position="342"/>
    </location>
</feature>
<dbReference type="CDD" id="cd02213">
    <property type="entry name" value="cupin_PMI_typeII_C"/>
    <property type="match status" value="1"/>
</dbReference>
<keyword evidence="4" id="KW-0548">Nucleotidyltransferase</keyword>
<dbReference type="FunFam" id="3.90.550.10:FF:000046">
    <property type="entry name" value="Mannose-1-phosphate guanylyltransferase (GDP)"/>
    <property type="match status" value="1"/>
</dbReference>
<keyword evidence="6" id="KW-0342">GTP-binding</keyword>
<evidence type="ECO:0000256" key="6">
    <source>
        <dbReference type="ARBA" id="ARBA00023134"/>
    </source>
</evidence>